<dbReference type="Proteomes" id="UP000292118">
    <property type="component" value="Chromosome"/>
</dbReference>
<dbReference type="Pfam" id="PF13672">
    <property type="entry name" value="PP2C_2"/>
    <property type="match status" value="1"/>
</dbReference>
<dbReference type="InterPro" id="IPR001932">
    <property type="entry name" value="PPM-type_phosphatase-like_dom"/>
</dbReference>
<organism evidence="2 3">
    <name type="scientific">Xylanimonas protaetiae</name>
    <dbReference type="NCBI Taxonomy" id="2509457"/>
    <lineage>
        <taxon>Bacteria</taxon>
        <taxon>Bacillati</taxon>
        <taxon>Actinomycetota</taxon>
        <taxon>Actinomycetes</taxon>
        <taxon>Micrococcales</taxon>
        <taxon>Promicromonosporaceae</taxon>
        <taxon>Xylanimonas</taxon>
    </lineage>
</organism>
<dbReference type="EMBL" id="CP035493">
    <property type="protein sequence ID" value="QAY71437.1"/>
    <property type="molecule type" value="Genomic_DNA"/>
</dbReference>
<dbReference type="SUPFAM" id="SSF81606">
    <property type="entry name" value="PP2C-like"/>
    <property type="match status" value="1"/>
</dbReference>
<protein>
    <recommendedName>
        <fullName evidence="1">PPM-type phosphatase domain-containing protein</fullName>
    </recommendedName>
</protein>
<gene>
    <name evidence="2" type="ORF">ET471_16530</name>
</gene>
<dbReference type="KEGG" id="xya:ET471_16530"/>
<evidence type="ECO:0000313" key="2">
    <source>
        <dbReference type="EMBL" id="QAY71437.1"/>
    </source>
</evidence>
<evidence type="ECO:0000313" key="3">
    <source>
        <dbReference type="Proteomes" id="UP000292118"/>
    </source>
</evidence>
<accession>A0A4P6FCZ8</accession>
<dbReference type="SMART" id="SM00332">
    <property type="entry name" value="PP2Cc"/>
    <property type="match status" value="1"/>
</dbReference>
<reference evidence="2 3" key="1">
    <citation type="submission" date="2019-01" db="EMBL/GenBank/DDBJ databases">
        <title>Genome sequencing of strain FW10M-9.</title>
        <authorList>
            <person name="Heo J."/>
            <person name="Kim S.-J."/>
            <person name="Kim J.-S."/>
            <person name="Hong S.-B."/>
            <person name="Kwon S.-W."/>
        </authorList>
    </citation>
    <scope>NUCLEOTIDE SEQUENCE [LARGE SCALE GENOMIC DNA]</scope>
    <source>
        <strain evidence="2 3">FW10M-9</strain>
    </source>
</reference>
<proteinExistence type="predicted"/>
<dbReference type="SMART" id="SM00331">
    <property type="entry name" value="PP2C_SIG"/>
    <property type="match status" value="1"/>
</dbReference>
<dbReference type="RefSeq" id="WP_129190121.1">
    <property type="nucleotide sequence ID" value="NZ_CP035493.1"/>
</dbReference>
<dbReference type="PROSITE" id="PS51746">
    <property type="entry name" value="PPM_2"/>
    <property type="match status" value="1"/>
</dbReference>
<feature type="domain" description="PPM-type phosphatase" evidence="1">
    <location>
        <begin position="26"/>
        <end position="237"/>
    </location>
</feature>
<sequence length="239" mass="24268">MTALRVAAVSHPGLVRGEHQDRVVVDGWMSAVPGARVSLDVEVTTATVVAVVDGMGGHRGGALAAATAAPLLAAGLPAAREAGAAQKILESVADAVAETGARAGAPDMGATAAVVVVGPDDVQVVNVGDCRVYRAAAGMLTQLTSDDRAERAGRIVVTQYLGGPPKVLDPHHVEVEHGSRRVTYLLCSDGLTDVVDKDTLRAVLNAGGEPADTVEALLERVLSGGAPDNVSIVVARVDP</sequence>
<dbReference type="CDD" id="cd00143">
    <property type="entry name" value="PP2Cc"/>
    <property type="match status" value="1"/>
</dbReference>
<dbReference type="OrthoDB" id="9801841at2"/>
<dbReference type="Gene3D" id="3.60.40.10">
    <property type="entry name" value="PPM-type phosphatase domain"/>
    <property type="match status" value="1"/>
</dbReference>
<dbReference type="AlphaFoldDB" id="A0A4P6FCZ8"/>
<evidence type="ECO:0000259" key="1">
    <source>
        <dbReference type="PROSITE" id="PS51746"/>
    </source>
</evidence>
<name>A0A4P6FCZ8_9MICO</name>
<dbReference type="InterPro" id="IPR036457">
    <property type="entry name" value="PPM-type-like_dom_sf"/>
</dbReference>
<keyword evidence="3" id="KW-1185">Reference proteome</keyword>